<dbReference type="InterPro" id="IPR057455">
    <property type="entry name" value="UBFD1_C"/>
</dbReference>
<dbReference type="EMBL" id="CABPRJ010000566">
    <property type="protein sequence ID" value="VVC31049.1"/>
    <property type="molecule type" value="Genomic_DNA"/>
</dbReference>
<organism evidence="2 3">
    <name type="scientific">Cinara cedri</name>
    <dbReference type="NCBI Taxonomy" id="506608"/>
    <lineage>
        <taxon>Eukaryota</taxon>
        <taxon>Metazoa</taxon>
        <taxon>Ecdysozoa</taxon>
        <taxon>Arthropoda</taxon>
        <taxon>Hexapoda</taxon>
        <taxon>Insecta</taxon>
        <taxon>Pterygota</taxon>
        <taxon>Neoptera</taxon>
        <taxon>Paraneoptera</taxon>
        <taxon>Hemiptera</taxon>
        <taxon>Sternorrhyncha</taxon>
        <taxon>Aphidomorpha</taxon>
        <taxon>Aphidoidea</taxon>
        <taxon>Aphididae</taxon>
        <taxon>Lachninae</taxon>
        <taxon>Cinara</taxon>
    </lineage>
</organism>
<dbReference type="PANTHER" id="PTHR16470">
    <property type="entry name" value="UBIQUITIN DOMAIN-CONTAINING PROTEIN UBFD1"/>
    <property type="match status" value="1"/>
</dbReference>
<dbReference type="InterPro" id="IPR029071">
    <property type="entry name" value="Ubiquitin-like_domsf"/>
</dbReference>
<evidence type="ECO:0000313" key="2">
    <source>
        <dbReference type="EMBL" id="VVC31049.1"/>
    </source>
</evidence>
<dbReference type="Proteomes" id="UP000325440">
    <property type="component" value="Unassembled WGS sequence"/>
</dbReference>
<dbReference type="PANTHER" id="PTHR16470:SF0">
    <property type="entry name" value="UBIQUITIN DOMAIN-CONTAINING PROTEIN UBFD1"/>
    <property type="match status" value="1"/>
</dbReference>
<keyword evidence="3" id="KW-1185">Reference proteome</keyword>
<feature type="domain" description="Ubiquitin-like" evidence="1">
    <location>
        <begin position="31"/>
        <end position="98"/>
    </location>
</feature>
<dbReference type="OrthoDB" id="267397at2759"/>
<dbReference type="GO" id="GO:0003723">
    <property type="term" value="F:RNA binding"/>
    <property type="evidence" value="ECO:0007669"/>
    <property type="project" value="TreeGrafter"/>
</dbReference>
<protein>
    <submittedName>
        <fullName evidence="2">Ubiquitin-related domain,Ubiquitin domain</fullName>
    </submittedName>
</protein>
<evidence type="ECO:0000313" key="3">
    <source>
        <dbReference type="Proteomes" id="UP000325440"/>
    </source>
</evidence>
<dbReference type="InterPro" id="IPR000626">
    <property type="entry name" value="Ubiquitin-like_dom"/>
</dbReference>
<dbReference type="InterPro" id="IPR039120">
    <property type="entry name" value="UBFD1"/>
</dbReference>
<dbReference type="Pfam" id="PF25343">
    <property type="entry name" value="PH_UBFD1_C"/>
    <property type="match status" value="1"/>
</dbReference>
<gene>
    <name evidence="2" type="ORF">CINCED_3A009349</name>
</gene>
<dbReference type="Gene3D" id="3.10.20.90">
    <property type="entry name" value="Phosphatidylinositol 3-kinase Catalytic Subunit, Chain A, domain 1"/>
    <property type="match status" value="1"/>
</dbReference>
<evidence type="ECO:0000259" key="1">
    <source>
        <dbReference type="PROSITE" id="PS50053"/>
    </source>
</evidence>
<dbReference type="PROSITE" id="PS50053">
    <property type="entry name" value="UBIQUITIN_2"/>
    <property type="match status" value="1"/>
</dbReference>
<dbReference type="Pfam" id="PF00240">
    <property type="entry name" value="ubiquitin"/>
    <property type="match status" value="1"/>
</dbReference>
<reference evidence="2 3" key="1">
    <citation type="submission" date="2019-08" db="EMBL/GenBank/DDBJ databases">
        <authorList>
            <person name="Alioto T."/>
            <person name="Alioto T."/>
            <person name="Gomez Garrido J."/>
        </authorList>
    </citation>
    <scope>NUCLEOTIDE SEQUENCE [LARGE SCALE GENOMIC DNA]</scope>
</reference>
<dbReference type="SMART" id="SM00213">
    <property type="entry name" value="UBQ"/>
    <property type="match status" value="1"/>
</dbReference>
<dbReference type="SUPFAM" id="SSF54236">
    <property type="entry name" value="Ubiquitin-like"/>
    <property type="match status" value="1"/>
</dbReference>
<accession>A0A5E4MFW1</accession>
<name>A0A5E4MFW1_9HEMI</name>
<dbReference type="AlphaFoldDB" id="A0A5E4MFW1"/>
<dbReference type="GO" id="GO:0045296">
    <property type="term" value="F:cadherin binding"/>
    <property type="evidence" value="ECO:0007669"/>
    <property type="project" value="TreeGrafter"/>
</dbReference>
<proteinExistence type="predicted"/>
<sequence length="249" mass="27928">MEYLKELADDNIEEATACGPKKETGDDEAPIEFIVTHNKTNYTVSMPLSSTIKELKDKMFDIIGVSSQVQKVMVKGLARDDQTLESLNINSSSKIMVVGNRLIDIIAAARVNEDPSTTKPSTSAKEPLCKSKLHLKMVEKGIPDNAMIGILNIKESLPIRPLSGMLDKYGAKVRLTFKLELDELWISTKERTQKLPMASIKNIVSEPIEGYEQYYIMGFQLDKTEASNYWLYWVPAQYVDSIKRAVFGG</sequence>